<evidence type="ECO:0000256" key="5">
    <source>
        <dbReference type="ARBA" id="ARBA00023244"/>
    </source>
</evidence>
<protein>
    <recommendedName>
        <fullName evidence="7 9">Uroporphyrinogen-III synthase</fullName>
        <ecNumber evidence="3 9">4.2.1.75</ecNumber>
    </recommendedName>
</protein>
<dbReference type="InterPro" id="IPR003754">
    <property type="entry name" value="4pyrrol_synth_uPrphyn_synth"/>
</dbReference>
<feature type="domain" description="Tetrapyrrole biosynthesis uroporphyrinogen III synthase" evidence="10">
    <location>
        <begin position="15"/>
        <end position="241"/>
    </location>
</feature>
<evidence type="ECO:0000256" key="4">
    <source>
        <dbReference type="ARBA" id="ARBA00023239"/>
    </source>
</evidence>
<sequence length="252" mass="28903">MAILVTRPEPNGETLCQLLNQHGFATLYTPLFSIEKGSDLNRLPQQLQNLQSGDYVFAVSKNAIRYSDQVLKNIGLRWRSDLHYFTVGRRSAEYLTALGENPVAYPYPNENSEGLIRLPQMQQLSNKRLLILRGNGGRELLRRQAEIRGATVDVLECYQRIPKEYDNIQQISIWKRAGINTIIVTSHEILRYLVEFVPKNDHNWLTQCHLVAISPRIVKLAKDYGWENITQTTRADNASILETLLSLKNELN</sequence>
<evidence type="ECO:0000256" key="7">
    <source>
        <dbReference type="ARBA" id="ARBA00040167"/>
    </source>
</evidence>
<keyword evidence="12" id="KW-1185">Reference proteome</keyword>
<name>A0A0A3ALC5_9PAST</name>
<evidence type="ECO:0000256" key="8">
    <source>
        <dbReference type="ARBA" id="ARBA00048617"/>
    </source>
</evidence>
<dbReference type="CDD" id="cd06578">
    <property type="entry name" value="HemD"/>
    <property type="match status" value="1"/>
</dbReference>
<dbReference type="STRING" id="505317.OA57_08695"/>
<dbReference type="Pfam" id="PF02602">
    <property type="entry name" value="HEM4"/>
    <property type="match status" value="1"/>
</dbReference>
<dbReference type="Gene3D" id="3.40.50.10090">
    <property type="match status" value="2"/>
</dbReference>
<dbReference type="PANTHER" id="PTHR38042:SF1">
    <property type="entry name" value="UROPORPHYRINOGEN-III SYNTHASE, CHLOROPLASTIC"/>
    <property type="match status" value="1"/>
</dbReference>
<evidence type="ECO:0000256" key="6">
    <source>
        <dbReference type="ARBA" id="ARBA00037589"/>
    </source>
</evidence>
<evidence type="ECO:0000256" key="2">
    <source>
        <dbReference type="ARBA" id="ARBA00008133"/>
    </source>
</evidence>
<dbReference type="AlphaFoldDB" id="A0A0A3ALC5"/>
<dbReference type="PANTHER" id="PTHR38042">
    <property type="entry name" value="UROPORPHYRINOGEN-III SYNTHASE, CHLOROPLASTIC"/>
    <property type="match status" value="1"/>
</dbReference>
<organism evidence="11 12">
    <name type="scientific">Chelonobacter oris</name>
    <dbReference type="NCBI Taxonomy" id="505317"/>
    <lineage>
        <taxon>Bacteria</taxon>
        <taxon>Pseudomonadati</taxon>
        <taxon>Pseudomonadota</taxon>
        <taxon>Gammaproteobacteria</taxon>
        <taxon>Pasteurellales</taxon>
        <taxon>Pasteurellaceae</taxon>
        <taxon>Chelonobacter</taxon>
    </lineage>
</organism>
<comment type="catalytic activity">
    <reaction evidence="8 9">
        <text>hydroxymethylbilane = uroporphyrinogen III + H2O</text>
        <dbReference type="Rhea" id="RHEA:18965"/>
        <dbReference type="ChEBI" id="CHEBI:15377"/>
        <dbReference type="ChEBI" id="CHEBI:57308"/>
        <dbReference type="ChEBI" id="CHEBI:57845"/>
        <dbReference type="EC" id="4.2.1.75"/>
    </reaction>
</comment>
<evidence type="ECO:0000259" key="10">
    <source>
        <dbReference type="Pfam" id="PF02602"/>
    </source>
</evidence>
<dbReference type="GO" id="GO:0006782">
    <property type="term" value="P:protoporphyrinogen IX biosynthetic process"/>
    <property type="evidence" value="ECO:0007669"/>
    <property type="project" value="UniProtKB-UniRule"/>
</dbReference>
<dbReference type="Proteomes" id="UP000030380">
    <property type="component" value="Unassembled WGS sequence"/>
</dbReference>
<dbReference type="EC" id="4.2.1.75" evidence="3 9"/>
<accession>A0A0A3ALC5</accession>
<evidence type="ECO:0000313" key="12">
    <source>
        <dbReference type="Proteomes" id="UP000030380"/>
    </source>
</evidence>
<dbReference type="OrthoDB" id="9787650at2"/>
<evidence type="ECO:0000313" key="11">
    <source>
        <dbReference type="EMBL" id="KGQ70126.1"/>
    </source>
</evidence>
<dbReference type="GO" id="GO:0006780">
    <property type="term" value="P:uroporphyrinogen III biosynthetic process"/>
    <property type="evidence" value="ECO:0007669"/>
    <property type="project" value="UniProtKB-UniRule"/>
</dbReference>
<dbReference type="SUPFAM" id="SSF69618">
    <property type="entry name" value="HemD-like"/>
    <property type="match status" value="1"/>
</dbReference>
<proteinExistence type="inferred from homology"/>
<dbReference type="UniPathway" id="UPA00251">
    <property type="reaction ID" value="UER00320"/>
</dbReference>
<dbReference type="InterPro" id="IPR036108">
    <property type="entry name" value="4pyrrol_syn_uPrphyn_synt_sf"/>
</dbReference>
<evidence type="ECO:0000256" key="9">
    <source>
        <dbReference type="RuleBase" id="RU366031"/>
    </source>
</evidence>
<keyword evidence="5 9" id="KW-0627">Porphyrin biosynthesis</keyword>
<comment type="function">
    <text evidence="6 9">Catalyzes cyclization of the linear tetrapyrrole, hydroxymethylbilane, to the macrocyclic uroporphyrinogen III.</text>
</comment>
<comment type="pathway">
    <text evidence="1 9">Porphyrin-containing compound metabolism; protoporphyrin-IX biosynthesis; coproporphyrinogen-III from 5-aminolevulinate: step 3/4.</text>
</comment>
<dbReference type="GO" id="GO:0004852">
    <property type="term" value="F:uroporphyrinogen-III synthase activity"/>
    <property type="evidence" value="ECO:0007669"/>
    <property type="project" value="UniProtKB-UniRule"/>
</dbReference>
<dbReference type="RefSeq" id="WP_034616389.1">
    <property type="nucleotide sequence ID" value="NZ_JSUM01000013.1"/>
</dbReference>
<evidence type="ECO:0000256" key="1">
    <source>
        <dbReference type="ARBA" id="ARBA00004772"/>
    </source>
</evidence>
<dbReference type="EMBL" id="JSUM01000013">
    <property type="protein sequence ID" value="KGQ70126.1"/>
    <property type="molecule type" value="Genomic_DNA"/>
</dbReference>
<keyword evidence="4 9" id="KW-0456">Lyase</keyword>
<comment type="caution">
    <text evidence="11">The sequence shown here is derived from an EMBL/GenBank/DDBJ whole genome shotgun (WGS) entry which is preliminary data.</text>
</comment>
<evidence type="ECO:0000256" key="3">
    <source>
        <dbReference type="ARBA" id="ARBA00013109"/>
    </source>
</evidence>
<gene>
    <name evidence="11" type="ORF">OA57_08695</name>
</gene>
<comment type="similarity">
    <text evidence="2 9">Belongs to the uroporphyrinogen-III synthase family.</text>
</comment>
<reference evidence="11 12" key="1">
    <citation type="submission" date="2014-11" db="EMBL/GenBank/DDBJ databases">
        <title>Draft genome sequence of Chelonobacter oris 1662T, associated with respiratory disease in Hermann's Tortoises.</title>
        <authorList>
            <person name="Kudirkiene E."/>
            <person name="Hansen M.J."/>
            <person name="Bojesen A.M."/>
        </authorList>
    </citation>
    <scope>NUCLEOTIDE SEQUENCE [LARGE SCALE GENOMIC DNA]</scope>
    <source>
        <strain evidence="11 12">1662</strain>
    </source>
</reference>
<dbReference type="InterPro" id="IPR039793">
    <property type="entry name" value="UROS/Hem4"/>
</dbReference>